<feature type="domain" description="Glycosyl transferase family 1" evidence="2">
    <location>
        <begin position="223"/>
        <end position="350"/>
    </location>
</feature>
<accession>A0A1V2H5G1</accession>
<dbReference type="Proteomes" id="UP000188879">
    <property type="component" value="Unassembled WGS sequence"/>
</dbReference>
<name>A0A1V2H5G1_9PROT</name>
<evidence type="ECO:0000259" key="2">
    <source>
        <dbReference type="Pfam" id="PF00534"/>
    </source>
</evidence>
<dbReference type="Gene3D" id="3.40.50.2000">
    <property type="entry name" value="Glycogen Phosphorylase B"/>
    <property type="match status" value="1"/>
</dbReference>
<dbReference type="GO" id="GO:0016757">
    <property type="term" value="F:glycosyltransferase activity"/>
    <property type="evidence" value="ECO:0007669"/>
    <property type="project" value="InterPro"/>
</dbReference>
<dbReference type="CDD" id="cd03809">
    <property type="entry name" value="GT4_MtfB-like"/>
    <property type="match status" value="1"/>
</dbReference>
<proteinExistence type="predicted"/>
<keyword evidence="1 3" id="KW-0808">Transferase</keyword>
<dbReference type="Pfam" id="PF00534">
    <property type="entry name" value="Glycos_transf_1"/>
    <property type="match status" value="1"/>
</dbReference>
<dbReference type="SUPFAM" id="SSF53756">
    <property type="entry name" value="UDP-Glycosyltransferase/glycogen phosphorylase"/>
    <property type="match status" value="1"/>
</dbReference>
<sequence>MPADPHRDDSLHVILDVSRLLGCGRKRTPSGIDRVELAYARHWLAAPEEVCSFVGQELQGGFGQLPRKLVADLVAALTEAWSSGQANGPAFRRAARLGSLGRGRLLLGLGRSGLARLLQSGRRIAFLLVSHQALDRAGPIEAMRRAGCAFVPLIHDLIPVTHPEYARPGQAEKHLRRIGTTAALADGIIVNSAATAEALAPHLGGRVTPPPVLVAPLGIDTLPRAVPTPPSDPYFVTLGTIEPRKNHLLLLHMWRELARTHGAATPRLIVIGKRGWENENIVDILERCVSLRGLVQEVGQLPDRMVAEVMQGATALLFPSFAEGYGLPLAEALAIGVPTICSDLPALREVGGDVPDYLDPLDGTAWRHAVLDYADPHSPARAAQMARMAGWKAPDWAEHFRLVDGLLSEVTDPTPRQAPSGHAARARAARAPVPAGMSNGAWGGQPGVVAAGVPGGVVAAGAEAVP</sequence>
<dbReference type="EMBL" id="MLCO01000077">
    <property type="protein sequence ID" value="ONG54944.1"/>
    <property type="molecule type" value="Genomic_DNA"/>
</dbReference>
<organism evidence="3 4">
    <name type="scientific">Teichococcus deserti</name>
    <dbReference type="NCBI Taxonomy" id="1817963"/>
    <lineage>
        <taxon>Bacteria</taxon>
        <taxon>Pseudomonadati</taxon>
        <taxon>Pseudomonadota</taxon>
        <taxon>Alphaproteobacteria</taxon>
        <taxon>Acetobacterales</taxon>
        <taxon>Roseomonadaceae</taxon>
        <taxon>Roseomonas</taxon>
    </lineage>
</organism>
<protein>
    <submittedName>
        <fullName evidence="3">Glycosyl transferase WcbB family protein</fullName>
    </submittedName>
</protein>
<dbReference type="PANTHER" id="PTHR46401:SF2">
    <property type="entry name" value="GLYCOSYLTRANSFERASE WBBK-RELATED"/>
    <property type="match status" value="1"/>
</dbReference>
<dbReference type="PANTHER" id="PTHR46401">
    <property type="entry name" value="GLYCOSYLTRANSFERASE WBBK-RELATED"/>
    <property type="match status" value="1"/>
</dbReference>
<keyword evidence="4" id="KW-1185">Reference proteome</keyword>
<gene>
    <name evidence="3" type="ORF">BKE38_09400</name>
</gene>
<evidence type="ECO:0000313" key="3">
    <source>
        <dbReference type="EMBL" id="ONG54944.1"/>
    </source>
</evidence>
<evidence type="ECO:0000256" key="1">
    <source>
        <dbReference type="ARBA" id="ARBA00022679"/>
    </source>
</evidence>
<comment type="caution">
    <text evidence="3">The sequence shown here is derived from an EMBL/GenBank/DDBJ whole genome shotgun (WGS) entry which is preliminary data.</text>
</comment>
<reference evidence="3 4" key="1">
    <citation type="submission" date="2016-10" db="EMBL/GenBank/DDBJ databases">
        <title>Draft Genome sequence of Roseomonas sp. strain M3.</title>
        <authorList>
            <person name="Subhash Y."/>
            <person name="Lee S."/>
        </authorList>
    </citation>
    <scope>NUCLEOTIDE SEQUENCE [LARGE SCALE GENOMIC DNA]</scope>
    <source>
        <strain evidence="3 4">M3</strain>
    </source>
</reference>
<dbReference type="RefSeq" id="WP_076957101.1">
    <property type="nucleotide sequence ID" value="NZ_MLCO01000077.1"/>
</dbReference>
<dbReference type="AlphaFoldDB" id="A0A1V2H5G1"/>
<dbReference type="InterPro" id="IPR001296">
    <property type="entry name" value="Glyco_trans_1"/>
</dbReference>
<evidence type="ECO:0000313" key="4">
    <source>
        <dbReference type="Proteomes" id="UP000188879"/>
    </source>
</evidence>